<dbReference type="SUPFAM" id="SSF89796">
    <property type="entry name" value="CoA-transferase family III (CaiB/BaiF)"/>
    <property type="match status" value="2"/>
</dbReference>
<dbReference type="Proteomes" id="UP001229651">
    <property type="component" value="Unassembled WGS sequence"/>
</dbReference>
<dbReference type="InterPro" id="IPR050509">
    <property type="entry name" value="CoA-transferase_III"/>
</dbReference>
<dbReference type="Pfam" id="PF02515">
    <property type="entry name" value="CoA_transf_3"/>
    <property type="match status" value="2"/>
</dbReference>
<gene>
    <name evidence="3" type="ORF">FB470_006763</name>
</gene>
<protein>
    <submittedName>
        <fullName evidence="3">Crotonobetainyl-CoA:carnitine CoA-transferase CaiB-like acyl-CoA transferase</fullName>
    </submittedName>
</protein>
<dbReference type="EMBL" id="JAUSUT010000001">
    <property type="protein sequence ID" value="MDQ0382769.1"/>
    <property type="molecule type" value="Genomic_DNA"/>
</dbReference>
<dbReference type="InterPro" id="IPR044855">
    <property type="entry name" value="CoA-Trfase_III_dom3_sf"/>
</dbReference>
<proteinExistence type="inferred from homology"/>
<dbReference type="RefSeq" id="WP_306998233.1">
    <property type="nucleotide sequence ID" value="NZ_JAUSUT010000001.1"/>
</dbReference>
<evidence type="ECO:0000256" key="2">
    <source>
        <dbReference type="ARBA" id="ARBA00022679"/>
    </source>
</evidence>
<comment type="caution">
    <text evidence="3">The sequence shown here is derived from an EMBL/GenBank/DDBJ whole genome shotgun (WGS) entry which is preliminary data.</text>
</comment>
<accession>A0ABU0F5A3</accession>
<reference evidence="3 4" key="1">
    <citation type="submission" date="2023-07" db="EMBL/GenBank/DDBJ databases">
        <title>Sequencing the genomes of 1000 actinobacteria strains.</title>
        <authorList>
            <person name="Klenk H.-P."/>
        </authorList>
    </citation>
    <scope>NUCLEOTIDE SEQUENCE [LARGE SCALE GENOMIC DNA]</scope>
    <source>
        <strain evidence="3 4">DSM 45805</strain>
    </source>
</reference>
<dbReference type="PANTHER" id="PTHR48228:SF6">
    <property type="entry name" value="L-CARNITINE COA-TRANSFERASE"/>
    <property type="match status" value="1"/>
</dbReference>
<dbReference type="PANTHER" id="PTHR48228">
    <property type="entry name" value="SUCCINYL-COA--D-CITRAMALATE COA-TRANSFERASE"/>
    <property type="match status" value="1"/>
</dbReference>
<sequence>MSRDNDVTTGRPLSGVRVVDAVDGPLQTVGRVLADLGAEVLRVEPPGGSPARRSGVVHNGQSLTFLVRNSGKKKVVLDLDTAGGRAEFAELAASADVVLRDRPRTGDLAAERLRDRNSRLVVVEMTDFGTYGERAGWVATPDVHAALSTVLARSGLPEVTEPLLPPEFLLYESAAVQAVWVVLLELAHVRATGEGDVADFSVQEALIQILDPVFGVGGSARAGVPLSELPRGRPDARHLYPIFAARDGMVRICVLSKRQWRGMFEWLGRPAEFDDPKYDNTTTRFGAAARLYPLIGQLFAGLTMAEAVEQGQQHGVPTAALASAQEVLAEEAFRENGSFAENTVDGAPAVVHSGWFEIDDRRLPAQAGDVPSAHTGVTTLPDARPGRLPFEGLRVLDLGVIVVGAELGRLFADYGADVIKVESSAFPDGARQTPGGEAISEAASWGLRNKRSLGLNLRSEDGKRVFADLVRRSDVVLTNFKPGTLASLGFDMDTLRSLNPGIILSESSAFGNHGPWSRRLGYGPLVRASAGLSKLWSYPDEADGYSDAITIFPDHVVARLNAAAIVALLIRRDRTGAGGRVSTAQVDAIFGAMADLLLAESLAPGAGPRIEGNDRGGDAFRGIFPAAGDDEWLVVDAQGDERFAAVARAIGRPDLIDDEGCATAPQRWERRHELRGLLAQWCRAKDPRDAAAELQAVGVPAGAMLRVDDLRADAHLRSRKVFGQLVQPQLPAPLVTNLGEARTRTLGEPRLGPAPLAAEHTRQVLREVLDLSDDEIQRLLDAGAIEENAAVSPERTPVR</sequence>
<dbReference type="InterPro" id="IPR023606">
    <property type="entry name" value="CoA-Trfase_III_dom_1_sf"/>
</dbReference>
<evidence type="ECO:0000313" key="4">
    <source>
        <dbReference type="Proteomes" id="UP001229651"/>
    </source>
</evidence>
<evidence type="ECO:0000256" key="1">
    <source>
        <dbReference type="ARBA" id="ARBA00008383"/>
    </source>
</evidence>
<dbReference type="Gene3D" id="3.40.50.10540">
    <property type="entry name" value="Crotonobetainyl-coa:carnitine coa-transferase, domain 1"/>
    <property type="match status" value="2"/>
</dbReference>
<organism evidence="3 4">
    <name type="scientific">Amycolatopsis thermophila</name>
    <dbReference type="NCBI Taxonomy" id="206084"/>
    <lineage>
        <taxon>Bacteria</taxon>
        <taxon>Bacillati</taxon>
        <taxon>Actinomycetota</taxon>
        <taxon>Actinomycetes</taxon>
        <taxon>Pseudonocardiales</taxon>
        <taxon>Pseudonocardiaceae</taxon>
        <taxon>Amycolatopsis</taxon>
    </lineage>
</organism>
<comment type="similarity">
    <text evidence="1">Belongs to the CoA-transferase III family.</text>
</comment>
<evidence type="ECO:0000313" key="3">
    <source>
        <dbReference type="EMBL" id="MDQ0382769.1"/>
    </source>
</evidence>
<keyword evidence="2" id="KW-0808">Transferase</keyword>
<keyword evidence="4" id="KW-1185">Reference proteome</keyword>
<dbReference type="Gene3D" id="3.30.1540.10">
    <property type="entry name" value="formyl-coa transferase, domain 3"/>
    <property type="match status" value="2"/>
</dbReference>
<dbReference type="InterPro" id="IPR003673">
    <property type="entry name" value="CoA-Trfase_fam_III"/>
</dbReference>
<name>A0ABU0F5A3_9PSEU</name>